<reference evidence="2" key="1">
    <citation type="submission" date="2021-01" db="EMBL/GenBank/DDBJ databases">
        <authorList>
            <consortium name="Genoscope - CEA"/>
            <person name="William W."/>
        </authorList>
    </citation>
    <scope>NUCLEOTIDE SEQUENCE</scope>
</reference>
<keyword evidence="1" id="KW-1133">Transmembrane helix</keyword>
<keyword evidence="1" id="KW-0472">Membrane</keyword>
<comment type="caution">
    <text evidence="2">The sequence shown here is derived from an EMBL/GenBank/DDBJ whole genome shotgun (WGS) entry which is preliminary data.</text>
</comment>
<gene>
    <name evidence="2" type="ORF">PPRIM_AZ9-3.1.T1520130</name>
</gene>
<feature type="transmembrane region" description="Helical" evidence="1">
    <location>
        <begin position="21"/>
        <end position="42"/>
    </location>
</feature>
<accession>A0A8S1QCY9</accession>
<dbReference type="Proteomes" id="UP000688137">
    <property type="component" value="Unassembled WGS sequence"/>
</dbReference>
<sequence>MKQNRHFASKCIGKLKLSTQLIIIVSIQVLIIVSYVLALNLIHHSLLINYLSEVSDYMFEDNSNHVLSNMMEEYIQHFNQVFNLNGNALVSFHRLYHITKNQVLLHPLEINPLYQMQYGGTTKIPDPLRIIKGYGNYDISYSFMCYSNLSSYNQPKTIEEELGIKLQEQIQAAAQIFYQGNLINQSFLYSYIIKEKINSIYPCLNRDKAIYTYVAEKRDWYIELKRNYESKSPYDKYNYTFTQPYLLYTDKKIGLSMTLPIVDRNLSLIGGVVSNFLGSQIVEMMKVNQFGFQIIYLVSEKGVMIMHPYKVTVEQLPLYIYNESITGFNLTDWEYILNLNQDSTCPIFDKMSSLLKCRYNSYYKQEMIIGTREIPEFKMKLIMLLSSSEYLKFYDDFQSTIEKSLKETTSNNIIWLFGSFVVLCLMIVVITQILFHPIEMIKQQAINLIIQQRRNKQQISEFAEVLMSDEIFSLVQTYKIVINKLESLSLIKTSQCKQFEDIKYPTKQFPITQSNFKQNIEQIKQFQALRFEYLKDFNKDKEFENTTITIMKRVLKQQNTKFLLY</sequence>
<evidence type="ECO:0000256" key="1">
    <source>
        <dbReference type="SAM" id="Phobius"/>
    </source>
</evidence>
<organism evidence="2 3">
    <name type="scientific">Paramecium primaurelia</name>
    <dbReference type="NCBI Taxonomy" id="5886"/>
    <lineage>
        <taxon>Eukaryota</taxon>
        <taxon>Sar</taxon>
        <taxon>Alveolata</taxon>
        <taxon>Ciliophora</taxon>
        <taxon>Intramacronucleata</taxon>
        <taxon>Oligohymenophorea</taxon>
        <taxon>Peniculida</taxon>
        <taxon>Parameciidae</taxon>
        <taxon>Paramecium</taxon>
    </lineage>
</organism>
<feature type="transmembrane region" description="Helical" evidence="1">
    <location>
        <begin position="413"/>
        <end position="435"/>
    </location>
</feature>
<dbReference type="EMBL" id="CAJJDM010000157">
    <property type="protein sequence ID" value="CAD8112765.1"/>
    <property type="molecule type" value="Genomic_DNA"/>
</dbReference>
<evidence type="ECO:0008006" key="4">
    <source>
        <dbReference type="Google" id="ProtNLM"/>
    </source>
</evidence>
<keyword evidence="1" id="KW-0812">Transmembrane</keyword>
<dbReference type="OMA" id="NNIIWLF"/>
<keyword evidence="3" id="KW-1185">Reference proteome</keyword>
<evidence type="ECO:0000313" key="2">
    <source>
        <dbReference type="EMBL" id="CAD8112765.1"/>
    </source>
</evidence>
<proteinExistence type="predicted"/>
<name>A0A8S1QCY9_PARPR</name>
<evidence type="ECO:0000313" key="3">
    <source>
        <dbReference type="Proteomes" id="UP000688137"/>
    </source>
</evidence>
<protein>
    <recommendedName>
        <fullName evidence="4">Cache domain-containing protein</fullName>
    </recommendedName>
</protein>
<dbReference type="AlphaFoldDB" id="A0A8S1QCY9"/>